<organism evidence="1 2">
    <name type="scientific">Perkinsus olseni</name>
    <name type="common">Perkinsus atlanticus</name>
    <dbReference type="NCBI Taxonomy" id="32597"/>
    <lineage>
        <taxon>Eukaryota</taxon>
        <taxon>Sar</taxon>
        <taxon>Alveolata</taxon>
        <taxon>Perkinsozoa</taxon>
        <taxon>Perkinsea</taxon>
        <taxon>Perkinsida</taxon>
        <taxon>Perkinsidae</taxon>
        <taxon>Perkinsus</taxon>
    </lineage>
</organism>
<evidence type="ECO:0000313" key="1">
    <source>
        <dbReference type="EMBL" id="KAF4755721.1"/>
    </source>
</evidence>
<accession>A0A7J6UF03</accession>
<gene>
    <name evidence="1" type="ORF">FOZ62_027207</name>
</gene>
<reference evidence="1 2" key="1">
    <citation type="submission" date="2020-04" db="EMBL/GenBank/DDBJ databases">
        <title>Perkinsus olseni comparative genomics.</title>
        <authorList>
            <person name="Bogema D.R."/>
        </authorList>
    </citation>
    <scope>NUCLEOTIDE SEQUENCE [LARGE SCALE GENOMIC DNA]</scope>
    <source>
        <strain evidence="1">ATCC PRA-205</strain>
    </source>
</reference>
<evidence type="ECO:0000313" key="2">
    <source>
        <dbReference type="Proteomes" id="UP000574390"/>
    </source>
</evidence>
<dbReference type="AlphaFoldDB" id="A0A7J6UF03"/>
<dbReference type="EMBL" id="JABANM010000571">
    <property type="protein sequence ID" value="KAF4755721.1"/>
    <property type="molecule type" value="Genomic_DNA"/>
</dbReference>
<proteinExistence type="predicted"/>
<feature type="non-terminal residue" evidence="1">
    <location>
        <position position="182"/>
    </location>
</feature>
<comment type="caution">
    <text evidence="1">The sequence shown here is derived from an EMBL/GenBank/DDBJ whole genome shotgun (WGS) entry which is preliminary data.</text>
</comment>
<protein>
    <submittedName>
        <fullName evidence="1">Uncharacterized protein</fullName>
    </submittedName>
</protein>
<dbReference type="Proteomes" id="UP000574390">
    <property type="component" value="Unassembled WGS sequence"/>
</dbReference>
<name>A0A7J6UF03_PEROL</name>
<sequence>GYPTLQLFVLWSKTRRHALINAITLGVTTGRAPKIPLSAEGLNLVQSTLRNVTRSQRERFNTSSVAMVIDVGKELLKDANVRVKAERNGWQIVIDKNNTENLQVAFAGVLITAVAANWNERVKSYIPRRFGRQRTIRAMNRELQVELSSPRAAGVALGRGIADKCAIASGFLHMMSIDIDVK</sequence>